<dbReference type="Proteomes" id="UP001500630">
    <property type="component" value="Unassembled WGS sequence"/>
</dbReference>
<keyword evidence="1" id="KW-0233">DNA recombination</keyword>
<accession>A0ABP6V9G0</accession>
<gene>
    <name evidence="3" type="ORF">GCM10022419_006000</name>
</gene>
<comment type="caution">
    <text evidence="3">The sequence shown here is derived from an EMBL/GenBank/DDBJ whole genome shotgun (WGS) entry which is preliminary data.</text>
</comment>
<evidence type="ECO:0000313" key="4">
    <source>
        <dbReference type="Proteomes" id="UP001500630"/>
    </source>
</evidence>
<dbReference type="InterPro" id="IPR013762">
    <property type="entry name" value="Integrase-like_cat_sf"/>
</dbReference>
<dbReference type="SUPFAM" id="SSF56349">
    <property type="entry name" value="DNA breaking-rejoining enzymes"/>
    <property type="match status" value="1"/>
</dbReference>
<name>A0ABP6V9G0_9ACTN</name>
<keyword evidence="4" id="KW-1185">Reference proteome</keyword>
<dbReference type="InterPro" id="IPR011010">
    <property type="entry name" value="DNA_brk_join_enz"/>
</dbReference>
<evidence type="ECO:0000313" key="3">
    <source>
        <dbReference type="EMBL" id="GAA3529860.1"/>
    </source>
</evidence>
<feature type="region of interest" description="Disordered" evidence="2">
    <location>
        <begin position="1"/>
        <end position="40"/>
    </location>
</feature>
<reference evidence="4" key="1">
    <citation type="journal article" date="2019" name="Int. J. Syst. Evol. Microbiol.">
        <title>The Global Catalogue of Microorganisms (GCM) 10K type strain sequencing project: providing services to taxonomists for standard genome sequencing and annotation.</title>
        <authorList>
            <consortium name="The Broad Institute Genomics Platform"/>
            <consortium name="The Broad Institute Genome Sequencing Center for Infectious Disease"/>
            <person name="Wu L."/>
            <person name="Ma J."/>
        </authorList>
    </citation>
    <scope>NUCLEOTIDE SEQUENCE [LARGE SCALE GENOMIC DNA]</scope>
    <source>
        <strain evidence="4">JCM 17326</strain>
    </source>
</reference>
<organism evidence="3 4">
    <name type="scientific">Nonomuraea rosea</name>
    <dbReference type="NCBI Taxonomy" id="638574"/>
    <lineage>
        <taxon>Bacteria</taxon>
        <taxon>Bacillati</taxon>
        <taxon>Actinomycetota</taxon>
        <taxon>Actinomycetes</taxon>
        <taxon>Streptosporangiales</taxon>
        <taxon>Streptosporangiaceae</taxon>
        <taxon>Nonomuraea</taxon>
    </lineage>
</organism>
<sequence>MPLRQVAQLVDQRGADERTHTQRAPQQAEPPRISFLTASDTSTPPRLLLAGVPVHVVAARLGHADPATTLRVYAPVIHEQAIKECREPQLLP</sequence>
<evidence type="ECO:0000256" key="2">
    <source>
        <dbReference type="SAM" id="MobiDB-lite"/>
    </source>
</evidence>
<proteinExistence type="predicted"/>
<evidence type="ECO:0000256" key="1">
    <source>
        <dbReference type="ARBA" id="ARBA00023172"/>
    </source>
</evidence>
<dbReference type="EMBL" id="BAABDQ010000001">
    <property type="protein sequence ID" value="GAA3529860.1"/>
    <property type="molecule type" value="Genomic_DNA"/>
</dbReference>
<protein>
    <recommendedName>
        <fullName evidence="5">Tyr recombinase domain-containing protein</fullName>
    </recommendedName>
</protein>
<dbReference type="Gene3D" id="1.10.443.10">
    <property type="entry name" value="Intergrase catalytic core"/>
    <property type="match status" value="1"/>
</dbReference>
<evidence type="ECO:0008006" key="5">
    <source>
        <dbReference type="Google" id="ProtNLM"/>
    </source>
</evidence>